<dbReference type="Pfam" id="PF13618">
    <property type="entry name" value="Gluconate_2-dh3"/>
    <property type="match status" value="1"/>
</dbReference>
<evidence type="ECO:0000313" key="2">
    <source>
        <dbReference type="EMBL" id="HER96867.1"/>
    </source>
</evidence>
<protein>
    <submittedName>
        <fullName evidence="2">Gluconate 2-dehydrogenase subunit 3 family protein</fullName>
    </submittedName>
</protein>
<name>A0A7V2B225_RHOMR</name>
<dbReference type="PROSITE" id="PS51318">
    <property type="entry name" value="TAT"/>
    <property type="match status" value="1"/>
</dbReference>
<dbReference type="InterPro" id="IPR006311">
    <property type="entry name" value="TAT_signal"/>
</dbReference>
<proteinExistence type="predicted"/>
<feature type="region of interest" description="Disordered" evidence="1">
    <location>
        <begin position="32"/>
        <end position="52"/>
    </location>
</feature>
<sequence length="203" mass="22643">MSSELSRRDALKLLALMAAAPTFSFGCRPEEIHQAHQRQGQTQPSPDRKPQFFTEHEYRTITVLADWIIPADERSGSASDAGVPAFIDYIMTDPLIPGLERRQTAIRGGLAWLDYHCLKRYGEPFVACTPSQQQEMLEQIAYPEVAPPEMQPGVAFFNSLRDLVASGFWTSQMGMEDLGYKGNTAVPEWTGCPEEVLAHLKLG</sequence>
<reference evidence="2" key="1">
    <citation type="journal article" date="2020" name="mSystems">
        <title>Genome- and Community-Level Interaction Insights into Carbon Utilization and Element Cycling Functions of Hydrothermarchaeota in Hydrothermal Sediment.</title>
        <authorList>
            <person name="Zhou Z."/>
            <person name="Liu Y."/>
            <person name="Xu W."/>
            <person name="Pan J."/>
            <person name="Luo Z.H."/>
            <person name="Li M."/>
        </authorList>
    </citation>
    <scope>NUCLEOTIDE SEQUENCE [LARGE SCALE GENOMIC DNA]</scope>
    <source>
        <strain evidence="2">SpSt-143</strain>
    </source>
</reference>
<gene>
    <name evidence="2" type="ORF">ENO59_10205</name>
</gene>
<dbReference type="PROSITE" id="PS51257">
    <property type="entry name" value="PROKAR_LIPOPROTEIN"/>
    <property type="match status" value="1"/>
</dbReference>
<dbReference type="EMBL" id="DSGB01000006">
    <property type="protein sequence ID" value="HER96867.1"/>
    <property type="molecule type" value="Genomic_DNA"/>
</dbReference>
<accession>A0A7V2B225</accession>
<dbReference type="InterPro" id="IPR027056">
    <property type="entry name" value="Gluconate_2DH_su3"/>
</dbReference>
<comment type="caution">
    <text evidence="2">The sequence shown here is derived from an EMBL/GenBank/DDBJ whole genome shotgun (WGS) entry which is preliminary data.</text>
</comment>
<evidence type="ECO:0000256" key="1">
    <source>
        <dbReference type="SAM" id="MobiDB-lite"/>
    </source>
</evidence>
<dbReference type="AlphaFoldDB" id="A0A7V2B225"/>
<organism evidence="2">
    <name type="scientific">Rhodothermus marinus</name>
    <name type="common">Rhodothermus obamensis</name>
    <dbReference type="NCBI Taxonomy" id="29549"/>
    <lineage>
        <taxon>Bacteria</taxon>
        <taxon>Pseudomonadati</taxon>
        <taxon>Rhodothermota</taxon>
        <taxon>Rhodothermia</taxon>
        <taxon>Rhodothermales</taxon>
        <taxon>Rhodothermaceae</taxon>
        <taxon>Rhodothermus</taxon>
    </lineage>
</organism>